<dbReference type="EMBL" id="WKFB01000235">
    <property type="protein sequence ID" value="KAF6730491.1"/>
    <property type="molecule type" value="Genomic_DNA"/>
</dbReference>
<feature type="signal peptide" evidence="1">
    <location>
        <begin position="1"/>
        <end position="18"/>
    </location>
</feature>
<keyword evidence="1" id="KW-0732">Signal</keyword>
<proteinExistence type="predicted"/>
<reference evidence="2" key="1">
    <citation type="journal article" name="BMC Genomics">
        <title>Long-read sequencing and de novo genome assembly of marine medaka (Oryzias melastigma).</title>
        <authorList>
            <person name="Liang P."/>
            <person name="Saqib H.S.A."/>
            <person name="Ni X."/>
            <person name="Shen Y."/>
        </authorList>
    </citation>
    <scope>NUCLEOTIDE SEQUENCE</scope>
    <source>
        <strain evidence="2">Bigg-433</strain>
    </source>
</reference>
<dbReference type="AlphaFoldDB" id="A0A834FDE7"/>
<comment type="caution">
    <text evidence="2">The sequence shown here is derived from an EMBL/GenBank/DDBJ whole genome shotgun (WGS) entry which is preliminary data.</text>
</comment>
<evidence type="ECO:0000256" key="1">
    <source>
        <dbReference type="SAM" id="SignalP"/>
    </source>
</evidence>
<feature type="chain" id="PRO_5033020266" evidence="1">
    <location>
        <begin position="19"/>
        <end position="122"/>
    </location>
</feature>
<evidence type="ECO:0000313" key="3">
    <source>
        <dbReference type="Proteomes" id="UP000646548"/>
    </source>
</evidence>
<name>A0A834FDE7_ORYME</name>
<accession>A0A834FDE7</accession>
<gene>
    <name evidence="2" type="ORF">FQA47_003774</name>
</gene>
<sequence length="122" mass="13687">MTHKGTLSLIVQMQFAVASQPASQPSDATDLTSSSSLPLLSTVVGTQTQHQRPPLIFHSPSMLQDRQHTPTQYMQTQMCHARTRLCSVSTHTQKYSTLVRRSHWPAQFLVIVVKSEKEKGRT</sequence>
<protein>
    <submittedName>
        <fullName evidence="2">Uncharacterized protein</fullName>
    </submittedName>
</protein>
<dbReference type="Proteomes" id="UP000646548">
    <property type="component" value="Unassembled WGS sequence"/>
</dbReference>
<organism evidence="2 3">
    <name type="scientific">Oryzias melastigma</name>
    <name type="common">Marine medaka</name>
    <dbReference type="NCBI Taxonomy" id="30732"/>
    <lineage>
        <taxon>Eukaryota</taxon>
        <taxon>Metazoa</taxon>
        <taxon>Chordata</taxon>
        <taxon>Craniata</taxon>
        <taxon>Vertebrata</taxon>
        <taxon>Euteleostomi</taxon>
        <taxon>Actinopterygii</taxon>
        <taxon>Neopterygii</taxon>
        <taxon>Teleostei</taxon>
        <taxon>Neoteleostei</taxon>
        <taxon>Acanthomorphata</taxon>
        <taxon>Ovalentaria</taxon>
        <taxon>Atherinomorphae</taxon>
        <taxon>Beloniformes</taxon>
        <taxon>Adrianichthyidae</taxon>
        <taxon>Oryziinae</taxon>
        <taxon>Oryzias</taxon>
    </lineage>
</organism>
<evidence type="ECO:0000313" key="2">
    <source>
        <dbReference type="EMBL" id="KAF6730491.1"/>
    </source>
</evidence>